<evidence type="ECO:0000313" key="2">
    <source>
        <dbReference type="EMBL" id="GBQ05309.1"/>
    </source>
</evidence>
<protein>
    <recommendedName>
        <fullName evidence="4">DUF192 domain-containing protein</fullName>
    </recommendedName>
</protein>
<dbReference type="PANTHER" id="PTHR37953">
    <property type="entry name" value="UPF0127 PROTEIN MJ1496"/>
    <property type="match status" value="1"/>
</dbReference>
<evidence type="ECO:0000313" key="3">
    <source>
        <dbReference type="Proteomes" id="UP001062901"/>
    </source>
</evidence>
<dbReference type="EMBL" id="BAQD01000003">
    <property type="protein sequence ID" value="GBQ05309.1"/>
    <property type="molecule type" value="Genomic_DNA"/>
</dbReference>
<gene>
    <name evidence="2" type="ORF">AA15669_0406</name>
</gene>
<dbReference type="Gene3D" id="2.60.120.1140">
    <property type="entry name" value="Protein of unknown function DUF192"/>
    <property type="match status" value="1"/>
</dbReference>
<reference evidence="2" key="1">
    <citation type="submission" date="2013-04" db="EMBL/GenBank/DDBJ databases">
        <title>The genome sequencing project of 58 acetic acid bacteria.</title>
        <authorList>
            <person name="Okamoto-Kainuma A."/>
            <person name="Ishikawa M."/>
            <person name="Umino S."/>
            <person name="Koizumi Y."/>
            <person name="Shiwa Y."/>
            <person name="Yoshikawa H."/>
            <person name="Matsutani M."/>
            <person name="Matsushita K."/>
        </authorList>
    </citation>
    <scope>NUCLEOTIDE SEQUENCE</scope>
    <source>
        <strain evidence="2">DSM 15669</strain>
    </source>
</reference>
<keyword evidence="1" id="KW-0732">Signal</keyword>
<name>A0ABQ0NX43_9PROT</name>
<comment type="caution">
    <text evidence="2">The sequence shown here is derived from an EMBL/GenBank/DDBJ whole genome shotgun (WGS) entry which is preliminary data.</text>
</comment>
<dbReference type="InterPro" id="IPR038695">
    <property type="entry name" value="Saro_0823-like_sf"/>
</dbReference>
<accession>A0ABQ0NX43</accession>
<proteinExistence type="predicted"/>
<feature type="chain" id="PRO_5045629012" description="DUF192 domain-containing protein" evidence="1">
    <location>
        <begin position="30"/>
        <end position="169"/>
    </location>
</feature>
<dbReference type="PROSITE" id="PS51257">
    <property type="entry name" value="PROKAR_LIPOPROTEIN"/>
    <property type="match status" value="1"/>
</dbReference>
<dbReference type="Proteomes" id="UP001062901">
    <property type="component" value="Unassembled WGS sequence"/>
</dbReference>
<evidence type="ECO:0000256" key="1">
    <source>
        <dbReference type="SAM" id="SignalP"/>
    </source>
</evidence>
<organism evidence="2 3">
    <name type="scientific">Saccharibacter floricola DSM 15669</name>
    <dbReference type="NCBI Taxonomy" id="1123227"/>
    <lineage>
        <taxon>Bacteria</taxon>
        <taxon>Pseudomonadati</taxon>
        <taxon>Pseudomonadota</taxon>
        <taxon>Alphaproteobacteria</taxon>
        <taxon>Acetobacterales</taxon>
        <taxon>Acetobacteraceae</taxon>
        <taxon>Saccharibacter</taxon>
    </lineage>
</organism>
<keyword evidence="3" id="KW-1185">Reference proteome</keyword>
<evidence type="ECO:0008006" key="4">
    <source>
        <dbReference type="Google" id="ProtNLM"/>
    </source>
</evidence>
<feature type="signal peptide" evidence="1">
    <location>
        <begin position="1"/>
        <end position="29"/>
    </location>
</feature>
<dbReference type="Pfam" id="PF02643">
    <property type="entry name" value="DUF192"/>
    <property type="match status" value="1"/>
</dbReference>
<dbReference type="InterPro" id="IPR003795">
    <property type="entry name" value="DUF192"/>
</dbReference>
<sequence length="169" mass="18255">MGIGFIRRVGLCALIAGATLSFSAGCADAEITQAQSELPTEVLTITGHNGEAHRFTVEIARSPQEQEIGEMFRKQIAPDRGMLFLWSKPQESAMWMRNTFVPLDLVFIDTDHRIHAIEENAVPLSEGIISSHGIVGSVLELPGGTTERLGLVVGDRVDSIAFGAKVSPQ</sequence>
<dbReference type="PANTHER" id="PTHR37953:SF1">
    <property type="entry name" value="UPF0127 PROTEIN MJ1496"/>
    <property type="match status" value="1"/>
</dbReference>